<evidence type="ECO:0000256" key="2">
    <source>
        <dbReference type="ARBA" id="ARBA00022768"/>
    </source>
</evidence>
<evidence type="ECO:0000256" key="4">
    <source>
        <dbReference type="ARBA" id="ARBA00023134"/>
    </source>
</evidence>
<keyword evidence="4" id="KW-0342">GTP-binding</keyword>
<gene>
    <name evidence="7" type="ORF">AOQ71_23865</name>
</gene>
<comment type="caution">
    <text evidence="7">The sequence shown here is derived from an EMBL/GenBank/DDBJ whole genome shotgun (WGS) entry which is preliminary data.</text>
</comment>
<dbReference type="InterPro" id="IPR000640">
    <property type="entry name" value="EFG_V-like"/>
</dbReference>
<name>A0A0R3DBX3_9BRAD</name>
<keyword evidence="2" id="KW-0251">Elongation factor</keyword>
<keyword evidence="1" id="KW-0547">Nucleotide-binding</keyword>
<proteinExistence type="predicted"/>
<dbReference type="FunFam" id="3.30.70.240:FF:000001">
    <property type="entry name" value="Elongation factor G"/>
    <property type="match status" value="1"/>
</dbReference>
<dbReference type="STRING" id="989370.AOQ71_23865"/>
<dbReference type="OrthoDB" id="8248171at2"/>
<evidence type="ECO:0000313" key="8">
    <source>
        <dbReference type="Proteomes" id="UP000051936"/>
    </source>
</evidence>
<protein>
    <recommendedName>
        <fullName evidence="6">Elongation factor EFG domain-containing protein</fullName>
    </recommendedName>
</protein>
<dbReference type="SMART" id="SM00838">
    <property type="entry name" value="EFG_C"/>
    <property type="match status" value="1"/>
</dbReference>
<dbReference type="InterPro" id="IPR035649">
    <property type="entry name" value="EFG_V"/>
</dbReference>
<dbReference type="InterPro" id="IPR035647">
    <property type="entry name" value="EFG_III/V"/>
</dbReference>
<keyword evidence="3" id="KW-0648">Protein biosynthesis</keyword>
<dbReference type="GO" id="GO:0003746">
    <property type="term" value="F:translation elongation factor activity"/>
    <property type="evidence" value="ECO:0007669"/>
    <property type="project" value="UniProtKB-KW"/>
</dbReference>
<dbReference type="Proteomes" id="UP000051936">
    <property type="component" value="Unassembled WGS sequence"/>
</dbReference>
<keyword evidence="8" id="KW-1185">Reference proteome</keyword>
<reference evidence="7 8" key="1">
    <citation type="submission" date="2015-09" db="EMBL/GenBank/DDBJ databases">
        <title>Draft Genome Sequence of Bradyrhizobium manausense Strain BR 3351T, a Novel Symbiotic Nitrogen-Fixing Alphaproteobacterium Isolated from Brazilian Amazon Rain Forest.</title>
        <authorList>
            <person name="De Araujo J.L."/>
            <person name="Zilli J.E."/>
        </authorList>
    </citation>
    <scope>NUCLEOTIDE SEQUENCE [LARGE SCALE GENOMIC DNA]</scope>
    <source>
        <strain evidence="7 8">BR3351</strain>
    </source>
</reference>
<feature type="domain" description="Elongation factor EFG" evidence="6">
    <location>
        <begin position="1"/>
        <end position="81"/>
    </location>
</feature>
<dbReference type="GO" id="GO:0032790">
    <property type="term" value="P:ribosome disassembly"/>
    <property type="evidence" value="ECO:0007669"/>
    <property type="project" value="TreeGrafter"/>
</dbReference>
<sequence length="81" mass="8655">MKIEVVTPEDCTGTVISDLNARHARIRGQGVRGKANVITAMVPLADMFGYADGLRSPSRGRATFTMGFDHHATAPKPSNDA</sequence>
<accession>A0A0R3DBX3</accession>
<dbReference type="Pfam" id="PF00679">
    <property type="entry name" value="EFG_C"/>
    <property type="match status" value="1"/>
</dbReference>
<dbReference type="GO" id="GO:0017111">
    <property type="term" value="F:ribonucleoside triphosphate phosphatase activity"/>
    <property type="evidence" value="ECO:0007669"/>
    <property type="project" value="UniProtKB-ARBA"/>
</dbReference>
<dbReference type="PANTHER" id="PTHR43261">
    <property type="entry name" value="TRANSLATION ELONGATION FACTOR G-RELATED"/>
    <property type="match status" value="1"/>
</dbReference>
<dbReference type="GO" id="GO:0005525">
    <property type="term" value="F:GTP binding"/>
    <property type="evidence" value="ECO:0007669"/>
    <property type="project" value="UniProtKB-KW"/>
</dbReference>
<evidence type="ECO:0000259" key="6">
    <source>
        <dbReference type="SMART" id="SM00838"/>
    </source>
</evidence>
<dbReference type="CDD" id="cd03713">
    <property type="entry name" value="EFG_mtEFG_C"/>
    <property type="match status" value="1"/>
</dbReference>
<evidence type="ECO:0000256" key="5">
    <source>
        <dbReference type="ARBA" id="ARBA00024731"/>
    </source>
</evidence>
<organism evidence="7 8">
    <name type="scientific">Bradyrhizobium manausense</name>
    <dbReference type="NCBI Taxonomy" id="989370"/>
    <lineage>
        <taxon>Bacteria</taxon>
        <taxon>Pseudomonadati</taxon>
        <taxon>Pseudomonadota</taxon>
        <taxon>Alphaproteobacteria</taxon>
        <taxon>Hyphomicrobiales</taxon>
        <taxon>Nitrobacteraceae</taxon>
        <taxon>Bradyrhizobium</taxon>
    </lineage>
</organism>
<evidence type="ECO:0000256" key="3">
    <source>
        <dbReference type="ARBA" id="ARBA00022917"/>
    </source>
</evidence>
<dbReference type="AlphaFoldDB" id="A0A0R3DBX3"/>
<dbReference type="PANTHER" id="PTHR43261:SF1">
    <property type="entry name" value="RIBOSOME-RELEASING FACTOR 2, MITOCHONDRIAL"/>
    <property type="match status" value="1"/>
</dbReference>
<comment type="function">
    <text evidence="5">Catalyzes the GTP-dependent ribosomal translocation step during translation elongation. During this step, the ribosome changes from the pre-translocational (PRE) to the post-translocational (POST) state as the newly formed A-site-bound peptidyl-tRNA and P-site-bound deacylated tRNA move to the P and E sites, respectively. Catalyzes the coordinated movement of the two tRNA molecules, the mRNA and conformational changes in the ribosome.</text>
</comment>
<dbReference type="Gene3D" id="3.30.70.240">
    <property type="match status" value="1"/>
</dbReference>
<dbReference type="SUPFAM" id="SSF54980">
    <property type="entry name" value="EF-G C-terminal domain-like"/>
    <property type="match status" value="1"/>
</dbReference>
<evidence type="ECO:0000256" key="1">
    <source>
        <dbReference type="ARBA" id="ARBA00022741"/>
    </source>
</evidence>
<dbReference type="EMBL" id="LJYG01000098">
    <property type="protein sequence ID" value="KRQ07379.1"/>
    <property type="molecule type" value="Genomic_DNA"/>
</dbReference>
<evidence type="ECO:0000313" key="7">
    <source>
        <dbReference type="EMBL" id="KRQ07379.1"/>
    </source>
</evidence>